<accession>A0ABT1RZ39</accession>
<feature type="domain" description="RimM N-terminal" evidence="6">
    <location>
        <begin position="9"/>
        <end position="87"/>
    </location>
</feature>
<proteinExistence type="inferred from homology"/>
<comment type="subunit">
    <text evidence="5">Binds ribosomal protein uS19.</text>
</comment>
<evidence type="ECO:0000256" key="3">
    <source>
        <dbReference type="ARBA" id="ARBA00022552"/>
    </source>
</evidence>
<keyword evidence="1 5" id="KW-0963">Cytoplasm</keyword>
<dbReference type="PANTHER" id="PTHR33692:SF1">
    <property type="entry name" value="RIBOSOME MATURATION FACTOR RIMM"/>
    <property type="match status" value="1"/>
</dbReference>
<evidence type="ECO:0000313" key="9">
    <source>
        <dbReference type="Proteomes" id="UP001524473"/>
    </source>
</evidence>
<comment type="subcellular location">
    <subcellularLocation>
        <location evidence="5">Cytoplasm</location>
    </subcellularLocation>
</comment>
<dbReference type="HAMAP" id="MF_00014">
    <property type="entry name" value="Ribosome_mat_RimM"/>
    <property type="match status" value="1"/>
</dbReference>
<evidence type="ECO:0000256" key="5">
    <source>
        <dbReference type="HAMAP-Rule" id="MF_00014"/>
    </source>
</evidence>
<keyword evidence="2 5" id="KW-0690">Ribosome biogenesis</keyword>
<dbReference type="InterPro" id="IPR002676">
    <property type="entry name" value="RimM_N"/>
</dbReference>
<dbReference type="Gene3D" id="2.30.30.240">
    <property type="entry name" value="PRC-barrel domain"/>
    <property type="match status" value="1"/>
</dbReference>
<sequence>MAVKRFLETGKIVGTHGVRGEVRVDPWSDSPEFVKRLKHLYFDEGKVPVSLESSRVHKNQVLLKLKGVDTVEQADALRGKVLWLDREEVQLPEGTVFQQDLIGLRAVDGSTGTEYGTLEEVLPTGANDVYLIRGAGGKEYLFPAVAHMIQKIDTERGVIELLPIPGIFDNEGENA</sequence>
<dbReference type="InterPro" id="IPR036976">
    <property type="entry name" value="RimM_N_sf"/>
</dbReference>
<name>A0ABT1RZ39_9FIRM</name>
<dbReference type="InterPro" id="IPR009000">
    <property type="entry name" value="Transl_B-barrel_sf"/>
</dbReference>
<keyword evidence="9" id="KW-1185">Reference proteome</keyword>
<dbReference type="InterPro" id="IPR011961">
    <property type="entry name" value="RimM"/>
</dbReference>
<evidence type="ECO:0000256" key="2">
    <source>
        <dbReference type="ARBA" id="ARBA00022517"/>
    </source>
</evidence>
<evidence type="ECO:0000256" key="1">
    <source>
        <dbReference type="ARBA" id="ARBA00022490"/>
    </source>
</evidence>
<organism evidence="8 9">
    <name type="scientific">Neglectibacter timonensis</name>
    <dbReference type="NCBI Taxonomy" id="1776382"/>
    <lineage>
        <taxon>Bacteria</taxon>
        <taxon>Bacillati</taxon>
        <taxon>Bacillota</taxon>
        <taxon>Clostridia</taxon>
        <taxon>Eubacteriales</taxon>
        <taxon>Oscillospiraceae</taxon>
        <taxon>Neglectibacter</taxon>
    </lineage>
</organism>
<comment type="domain">
    <text evidence="5">The PRC barrel domain binds ribosomal protein uS19.</text>
</comment>
<dbReference type="GeneID" id="90533578"/>
<dbReference type="SUPFAM" id="SSF50447">
    <property type="entry name" value="Translation proteins"/>
    <property type="match status" value="1"/>
</dbReference>
<comment type="caution">
    <text evidence="8">The sequence shown here is derived from an EMBL/GenBank/DDBJ whole genome shotgun (WGS) entry which is preliminary data.</text>
</comment>
<dbReference type="InterPro" id="IPR056792">
    <property type="entry name" value="PRC_RimM"/>
</dbReference>
<dbReference type="EMBL" id="JANFZH010000016">
    <property type="protein sequence ID" value="MCQ4839914.1"/>
    <property type="molecule type" value="Genomic_DNA"/>
</dbReference>
<keyword evidence="4 5" id="KW-0143">Chaperone</keyword>
<evidence type="ECO:0000256" key="4">
    <source>
        <dbReference type="ARBA" id="ARBA00023186"/>
    </source>
</evidence>
<dbReference type="PANTHER" id="PTHR33692">
    <property type="entry name" value="RIBOSOME MATURATION FACTOR RIMM"/>
    <property type="match status" value="1"/>
</dbReference>
<dbReference type="Pfam" id="PF24986">
    <property type="entry name" value="PRC_RimM"/>
    <property type="match status" value="1"/>
</dbReference>
<evidence type="ECO:0000313" key="8">
    <source>
        <dbReference type="EMBL" id="MCQ4839914.1"/>
    </source>
</evidence>
<keyword evidence="3 5" id="KW-0698">rRNA processing</keyword>
<comment type="function">
    <text evidence="5">An accessory protein needed during the final step in the assembly of 30S ribosomal subunit, possibly for assembly of the head region. Essential for efficient processing of 16S rRNA. May be needed both before and after RbfA during the maturation of 16S rRNA. It has affinity for free ribosomal 30S subunits but not for 70S ribosomes.</text>
</comment>
<comment type="similarity">
    <text evidence="5">Belongs to the RimM family.</text>
</comment>
<dbReference type="Gene3D" id="2.40.30.60">
    <property type="entry name" value="RimM"/>
    <property type="match status" value="1"/>
</dbReference>
<dbReference type="RefSeq" id="WP_066866797.1">
    <property type="nucleotide sequence ID" value="NZ_CABKVV010000014.1"/>
</dbReference>
<evidence type="ECO:0000259" key="7">
    <source>
        <dbReference type="Pfam" id="PF24986"/>
    </source>
</evidence>
<reference evidence="8 9" key="1">
    <citation type="submission" date="2022-06" db="EMBL/GenBank/DDBJ databases">
        <title>Isolation of gut microbiota from human fecal samples.</title>
        <authorList>
            <person name="Pamer E.G."/>
            <person name="Barat B."/>
            <person name="Waligurski E."/>
            <person name="Medina S."/>
            <person name="Paddock L."/>
            <person name="Mostad J."/>
        </authorList>
    </citation>
    <scope>NUCLEOTIDE SEQUENCE [LARGE SCALE GENOMIC DNA]</scope>
    <source>
        <strain evidence="8 9">DFI.9.73</strain>
    </source>
</reference>
<protein>
    <recommendedName>
        <fullName evidence="5">Ribosome maturation factor RimM</fullName>
    </recommendedName>
</protein>
<dbReference type="NCBIfam" id="TIGR02273">
    <property type="entry name" value="16S_RimM"/>
    <property type="match status" value="1"/>
</dbReference>
<gene>
    <name evidence="5 8" type="primary">rimM</name>
    <name evidence="8" type="ORF">NE695_08295</name>
</gene>
<dbReference type="Proteomes" id="UP001524473">
    <property type="component" value="Unassembled WGS sequence"/>
</dbReference>
<dbReference type="SUPFAM" id="SSF50346">
    <property type="entry name" value="PRC-barrel domain"/>
    <property type="match status" value="1"/>
</dbReference>
<feature type="domain" description="Ribosome maturation factor RimM PRC barrel" evidence="7">
    <location>
        <begin position="99"/>
        <end position="162"/>
    </location>
</feature>
<dbReference type="Pfam" id="PF01782">
    <property type="entry name" value="RimM"/>
    <property type="match status" value="1"/>
</dbReference>
<dbReference type="InterPro" id="IPR011033">
    <property type="entry name" value="PRC_barrel-like_sf"/>
</dbReference>
<evidence type="ECO:0000259" key="6">
    <source>
        <dbReference type="Pfam" id="PF01782"/>
    </source>
</evidence>